<comment type="caution">
    <text evidence="1">The sequence shown here is derived from an EMBL/GenBank/DDBJ whole genome shotgun (WGS) entry which is preliminary data.</text>
</comment>
<dbReference type="Proteomes" id="UP001595075">
    <property type="component" value="Unassembled WGS sequence"/>
</dbReference>
<name>A0ABR4BRK3_9HELO</name>
<accession>A0ABR4BRK3</accession>
<protein>
    <submittedName>
        <fullName evidence="1">Uncharacterized protein</fullName>
    </submittedName>
</protein>
<reference evidence="1 2" key="1">
    <citation type="journal article" date="2024" name="Commun. Biol.">
        <title>Comparative genomic analysis of thermophilic fungi reveals convergent evolutionary adaptations and gene losses.</title>
        <authorList>
            <person name="Steindorff A.S."/>
            <person name="Aguilar-Pontes M.V."/>
            <person name="Robinson A.J."/>
            <person name="Andreopoulos B."/>
            <person name="LaButti K."/>
            <person name="Kuo A."/>
            <person name="Mondo S."/>
            <person name="Riley R."/>
            <person name="Otillar R."/>
            <person name="Haridas S."/>
            <person name="Lipzen A."/>
            <person name="Grimwood J."/>
            <person name="Schmutz J."/>
            <person name="Clum A."/>
            <person name="Reid I.D."/>
            <person name="Moisan M.C."/>
            <person name="Butler G."/>
            <person name="Nguyen T.T.M."/>
            <person name="Dewar K."/>
            <person name="Conant G."/>
            <person name="Drula E."/>
            <person name="Henrissat B."/>
            <person name="Hansel C."/>
            <person name="Singer S."/>
            <person name="Hutchinson M.I."/>
            <person name="de Vries R.P."/>
            <person name="Natvig D.O."/>
            <person name="Powell A.J."/>
            <person name="Tsang A."/>
            <person name="Grigoriev I.V."/>
        </authorList>
    </citation>
    <scope>NUCLEOTIDE SEQUENCE [LARGE SCALE GENOMIC DNA]</scope>
    <source>
        <strain evidence="1 2">CBS 494.80</strain>
    </source>
</reference>
<gene>
    <name evidence="1" type="ORF">VTL71DRAFT_9635</name>
</gene>
<keyword evidence="2" id="KW-1185">Reference proteome</keyword>
<evidence type="ECO:0000313" key="2">
    <source>
        <dbReference type="Proteomes" id="UP001595075"/>
    </source>
</evidence>
<evidence type="ECO:0000313" key="1">
    <source>
        <dbReference type="EMBL" id="KAL2060240.1"/>
    </source>
</evidence>
<organism evidence="1 2">
    <name type="scientific">Oculimacula yallundae</name>
    <dbReference type="NCBI Taxonomy" id="86028"/>
    <lineage>
        <taxon>Eukaryota</taxon>
        <taxon>Fungi</taxon>
        <taxon>Dikarya</taxon>
        <taxon>Ascomycota</taxon>
        <taxon>Pezizomycotina</taxon>
        <taxon>Leotiomycetes</taxon>
        <taxon>Helotiales</taxon>
        <taxon>Ploettnerulaceae</taxon>
        <taxon>Oculimacula</taxon>
    </lineage>
</organism>
<sequence length="94" mass="10821">MEPLVLGLDFSCRWPSCYLFESDTTGTSLKGMREHIFDMFWGSGTGDIRRYPRYHNIAVEGFCEDLPVKCTGQICGQDFSHCRTKEEYCCCIQC</sequence>
<proteinExistence type="predicted"/>
<dbReference type="EMBL" id="JAZHXI010000023">
    <property type="protein sequence ID" value="KAL2060240.1"/>
    <property type="molecule type" value="Genomic_DNA"/>
</dbReference>